<dbReference type="Proteomes" id="UP000014760">
    <property type="component" value="Unassembled WGS sequence"/>
</dbReference>
<dbReference type="PANTHER" id="PTHR47977">
    <property type="entry name" value="RAS-RELATED PROTEIN RAB"/>
    <property type="match status" value="1"/>
</dbReference>
<evidence type="ECO:0000313" key="5">
    <source>
        <dbReference type="Proteomes" id="UP000014760"/>
    </source>
</evidence>
<dbReference type="Gene3D" id="3.40.50.300">
    <property type="entry name" value="P-loop containing nucleotide triphosphate hydrolases"/>
    <property type="match status" value="1"/>
</dbReference>
<keyword evidence="5" id="KW-1185">Reference proteome</keyword>
<dbReference type="Pfam" id="PF00071">
    <property type="entry name" value="Ras"/>
    <property type="match status" value="1"/>
</dbReference>
<dbReference type="InterPro" id="IPR027417">
    <property type="entry name" value="P-loop_NTPase"/>
</dbReference>
<dbReference type="OMA" id="RMYKVVM"/>
<dbReference type="GO" id="GO:0005525">
    <property type="term" value="F:GTP binding"/>
    <property type="evidence" value="ECO:0007669"/>
    <property type="project" value="UniProtKB-KW"/>
</dbReference>
<evidence type="ECO:0000313" key="3">
    <source>
        <dbReference type="EMBL" id="ELT94782.1"/>
    </source>
</evidence>
<proteinExistence type="predicted"/>
<evidence type="ECO:0000313" key="4">
    <source>
        <dbReference type="EnsemblMetazoa" id="CapteP160577"/>
    </source>
</evidence>
<keyword evidence="1" id="KW-0547">Nucleotide-binding</keyword>
<dbReference type="SMART" id="SM00175">
    <property type="entry name" value="RAB"/>
    <property type="match status" value="1"/>
</dbReference>
<dbReference type="NCBIfam" id="TIGR00231">
    <property type="entry name" value="small_GTP"/>
    <property type="match status" value="1"/>
</dbReference>
<dbReference type="EnsemblMetazoa" id="CapteT160577">
    <property type="protein sequence ID" value="CapteP160577"/>
    <property type="gene ID" value="CapteG160577"/>
</dbReference>
<dbReference type="InterPro" id="IPR005225">
    <property type="entry name" value="Small_GTP-bd"/>
</dbReference>
<reference evidence="5" key="1">
    <citation type="submission" date="2012-12" db="EMBL/GenBank/DDBJ databases">
        <authorList>
            <person name="Hellsten U."/>
            <person name="Grimwood J."/>
            <person name="Chapman J.A."/>
            <person name="Shapiro H."/>
            <person name="Aerts A."/>
            <person name="Otillar R.P."/>
            <person name="Terry A.Y."/>
            <person name="Boore J.L."/>
            <person name="Simakov O."/>
            <person name="Marletaz F."/>
            <person name="Cho S.-J."/>
            <person name="Edsinger-Gonzales E."/>
            <person name="Havlak P."/>
            <person name="Kuo D.-H."/>
            <person name="Larsson T."/>
            <person name="Lv J."/>
            <person name="Arendt D."/>
            <person name="Savage R."/>
            <person name="Osoegawa K."/>
            <person name="de Jong P."/>
            <person name="Lindberg D.R."/>
            <person name="Seaver E.C."/>
            <person name="Weisblat D.A."/>
            <person name="Putnam N.H."/>
            <person name="Grigoriev I.V."/>
            <person name="Rokhsar D.S."/>
        </authorList>
    </citation>
    <scope>NUCLEOTIDE SEQUENCE</scope>
    <source>
        <strain evidence="5">I ESC-2004</strain>
    </source>
</reference>
<dbReference type="STRING" id="283909.R7TMM0"/>
<dbReference type="EMBL" id="AMQN01012117">
    <property type="status" value="NOT_ANNOTATED_CDS"/>
    <property type="molecule type" value="Genomic_DNA"/>
</dbReference>
<reference evidence="3 5" key="2">
    <citation type="journal article" date="2013" name="Nature">
        <title>Insights into bilaterian evolution from three spiralian genomes.</title>
        <authorList>
            <person name="Simakov O."/>
            <person name="Marletaz F."/>
            <person name="Cho S.J."/>
            <person name="Edsinger-Gonzales E."/>
            <person name="Havlak P."/>
            <person name="Hellsten U."/>
            <person name="Kuo D.H."/>
            <person name="Larsson T."/>
            <person name="Lv J."/>
            <person name="Arendt D."/>
            <person name="Savage R."/>
            <person name="Osoegawa K."/>
            <person name="de Jong P."/>
            <person name="Grimwood J."/>
            <person name="Chapman J.A."/>
            <person name="Shapiro H."/>
            <person name="Aerts A."/>
            <person name="Otillar R.P."/>
            <person name="Terry A.Y."/>
            <person name="Boore J.L."/>
            <person name="Grigoriev I.V."/>
            <person name="Lindberg D.R."/>
            <person name="Seaver E.C."/>
            <person name="Weisblat D.A."/>
            <person name="Putnam N.H."/>
            <person name="Rokhsar D.S."/>
        </authorList>
    </citation>
    <scope>NUCLEOTIDE SEQUENCE</scope>
    <source>
        <strain evidence="3 5">I ESC-2004</strain>
    </source>
</reference>
<dbReference type="SMART" id="SM00174">
    <property type="entry name" value="RHO"/>
    <property type="match status" value="1"/>
</dbReference>
<keyword evidence="2" id="KW-0342">GTP-binding</keyword>
<dbReference type="PROSITE" id="PS51421">
    <property type="entry name" value="RAS"/>
    <property type="match status" value="1"/>
</dbReference>
<organism evidence="3">
    <name type="scientific">Capitella teleta</name>
    <name type="common">Polychaete worm</name>
    <dbReference type="NCBI Taxonomy" id="283909"/>
    <lineage>
        <taxon>Eukaryota</taxon>
        <taxon>Metazoa</taxon>
        <taxon>Spiralia</taxon>
        <taxon>Lophotrochozoa</taxon>
        <taxon>Annelida</taxon>
        <taxon>Polychaeta</taxon>
        <taxon>Sedentaria</taxon>
        <taxon>Scolecida</taxon>
        <taxon>Capitellidae</taxon>
        <taxon>Capitella</taxon>
    </lineage>
</organism>
<dbReference type="SMART" id="SM00173">
    <property type="entry name" value="RAS"/>
    <property type="match status" value="1"/>
</dbReference>
<accession>R7TMM0</accession>
<dbReference type="FunFam" id="3.40.50.300:FF:003044">
    <property type="entry name" value="Predicted protein"/>
    <property type="match status" value="1"/>
</dbReference>
<dbReference type="InterPro" id="IPR050227">
    <property type="entry name" value="Rab"/>
</dbReference>
<dbReference type="EMBL" id="KB309310">
    <property type="protein sequence ID" value="ELT94782.1"/>
    <property type="molecule type" value="Genomic_DNA"/>
</dbReference>
<evidence type="ECO:0000256" key="1">
    <source>
        <dbReference type="ARBA" id="ARBA00022741"/>
    </source>
</evidence>
<dbReference type="HOGENOM" id="CLU_041217_10_6_1"/>
<dbReference type="GO" id="GO:0003924">
    <property type="term" value="F:GTPase activity"/>
    <property type="evidence" value="ECO:0007669"/>
    <property type="project" value="InterPro"/>
</dbReference>
<name>R7TMM0_CAPTE</name>
<dbReference type="AlphaFoldDB" id="R7TMM0"/>
<dbReference type="PRINTS" id="PR00449">
    <property type="entry name" value="RASTRNSFRMNG"/>
</dbReference>
<reference evidence="4" key="3">
    <citation type="submission" date="2015-06" db="UniProtKB">
        <authorList>
            <consortium name="EnsemblMetazoa"/>
        </authorList>
    </citation>
    <scope>IDENTIFICATION</scope>
</reference>
<dbReference type="PROSITE" id="PS51419">
    <property type="entry name" value="RAB"/>
    <property type="match status" value="1"/>
</dbReference>
<dbReference type="PROSITE" id="PS51420">
    <property type="entry name" value="RHO"/>
    <property type="match status" value="1"/>
</dbReference>
<dbReference type="InterPro" id="IPR001806">
    <property type="entry name" value="Small_GTPase"/>
</dbReference>
<dbReference type="OrthoDB" id="9989112at2759"/>
<sequence>MYKIVLAGDAAVGKSSFIMRLCKNKFVNNLNSTLGVDFQTKVIEVDGRVIALQLWDTAGQERFRSIAKSYFRRADGVLLLYDCSYERSFINLRDWVEAVEPYTFKEGTASKIPLMIAGNKTDLRREFEAEGRRCVRTDEGHRLAREYDALFIETSAKEGDYILEAVTELARLLRTTEDLEVRNVGMQLQDYGKESRKSVSCCS</sequence>
<evidence type="ECO:0000256" key="2">
    <source>
        <dbReference type="ARBA" id="ARBA00023134"/>
    </source>
</evidence>
<protein>
    <submittedName>
        <fullName evidence="3 4">Uncharacterized protein</fullName>
    </submittedName>
</protein>
<dbReference type="SUPFAM" id="SSF52540">
    <property type="entry name" value="P-loop containing nucleoside triphosphate hydrolases"/>
    <property type="match status" value="1"/>
</dbReference>
<gene>
    <name evidence="3" type="ORF">CAPTEDRAFT_160577</name>
</gene>
<dbReference type="CDD" id="cd00154">
    <property type="entry name" value="Rab"/>
    <property type="match status" value="1"/>
</dbReference>